<feature type="domain" description="Helicase ATP-binding" evidence="5">
    <location>
        <begin position="908"/>
        <end position="1325"/>
    </location>
</feature>
<dbReference type="RefSeq" id="WP_160939031.1">
    <property type="nucleotide sequence ID" value="NZ_SNVJ01000024.1"/>
</dbReference>
<dbReference type="OrthoDB" id="9757917at2"/>
<keyword evidence="2" id="KW-0378">Hydrolase</keyword>
<evidence type="ECO:0000256" key="3">
    <source>
        <dbReference type="ARBA" id="ARBA00022806"/>
    </source>
</evidence>
<evidence type="ECO:0000256" key="4">
    <source>
        <dbReference type="ARBA" id="ARBA00022840"/>
    </source>
</evidence>
<dbReference type="Gene3D" id="3.40.50.300">
    <property type="entry name" value="P-loop containing nucleotide triphosphate hydrolases"/>
    <property type="match status" value="2"/>
</dbReference>
<dbReference type="Pfam" id="PF13604">
    <property type="entry name" value="AAA_30"/>
    <property type="match status" value="1"/>
</dbReference>
<evidence type="ECO:0000256" key="1">
    <source>
        <dbReference type="ARBA" id="ARBA00022741"/>
    </source>
</evidence>
<dbReference type="InterPro" id="IPR014001">
    <property type="entry name" value="Helicase_ATP-bd"/>
</dbReference>
<dbReference type="GO" id="GO:0016787">
    <property type="term" value="F:hydrolase activity"/>
    <property type="evidence" value="ECO:0007669"/>
    <property type="project" value="UniProtKB-KW"/>
</dbReference>
<dbReference type="Pfam" id="PF13087">
    <property type="entry name" value="AAA_12"/>
    <property type="match status" value="1"/>
</dbReference>
<organism evidence="6 7">
    <name type="scientific">Teichococcus coralli</name>
    <dbReference type="NCBI Taxonomy" id="2545983"/>
    <lineage>
        <taxon>Bacteria</taxon>
        <taxon>Pseudomonadati</taxon>
        <taxon>Pseudomonadota</taxon>
        <taxon>Alphaproteobacteria</taxon>
        <taxon>Acetobacterales</taxon>
        <taxon>Roseomonadaceae</taxon>
        <taxon>Roseomonas</taxon>
    </lineage>
</organism>
<dbReference type="EMBL" id="SNVJ01000024">
    <property type="protein sequence ID" value="MXP65622.1"/>
    <property type="molecule type" value="Genomic_DNA"/>
</dbReference>
<gene>
    <name evidence="6" type="ORF">E0493_19930</name>
</gene>
<dbReference type="GO" id="GO:0005524">
    <property type="term" value="F:ATP binding"/>
    <property type="evidence" value="ECO:0007669"/>
    <property type="project" value="UniProtKB-KW"/>
</dbReference>
<dbReference type="InterPro" id="IPR041679">
    <property type="entry name" value="DNA2/NAM7-like_C"/>
</dbReference>
<dbReference type="GO" id="GO:0043139">
    <property type="term" value="F:5'-3' DNA helicase activity"/>
    <property type="evidence" value="ECO:0007669"/>
    <property type="project" value="TreeGrafter"/>
</dbReference>
<name>A0A845BKD7_9PROT</name>
<dbReference type="Gene3D" id="3.90.320.10">
    <property type="match status" value="1"/>
</dbReference>
<dbReference type="InterPro" id="IPR011604">
    <property type="entry name" value="PDDEXK-like_dom_sf"/>
</dbReference>
<evidence type="ECO:0000313" key="6">
    <source>
        <dbReference type="EMBL" id="MXP65622.1"/>
    </source>
</evidence>
<dbReference type="SMART" id="SM00487">
    <property type="entry name" value="DEXDc"/>
    <property type="match status" value="1"/>
</dbReference>
<evidence type="ECO:0000256" key="2">
    <source>
        <dbReference type="ARBA" id="ARBA00022801"/>
    </source>
</evidence>
<accession>A0A845BKD7</accession>
<dbReference type="Pfam" id="PF12705">
    <property type="entry name" value="PDDEXK_1"/>
    <property type="match status" value="1"/>
</dbReference>
<dbReference type="InterPro" id="IPR027417">
    <property type="entry name" value="P-loop_NTPase"/>
</dbReference>
<keyword evidence="3" id="KW-0347">Helicase</keyword>
<dbReference type="InterPro" id="IPR038726">
    <property type="entry name" value="PDDEXK_AddAB-type"/>
</dbReference>
<keyword evidence="1" id="KW-0547">Nucleotide-binding</keyword>
<reference evidence="6 7" key="1">
    <citation type="submission" date="2019-03" db="EMBL/GenBank/DDBJ databases">
        <title>Roseomonas sp. a novel Roseomonas species isolated from Sea whip Gorgonian.</title>
        <authorList>
            <person name="Li F."/>
            <person name="Pan X."/>
            <person name="Huang S."/>
            <person name="Li Z."/>
            <person name="Meng B."/>
        </authorList>
    </citation>
    <scope>NUCLEOTIDE SEQUENCE [LARGE SCALE GENOMIC DNA]</scope>
    <source>
        <strain evidence="6 7">M0104</strain>
    </source>
</reference>
<proteinExistence type="predicted"/>
<dbReference type="PANTHER" id="PTHR43788">
    <property type="entry name" value="DNA2/NAM7 HELICASE FAMILY MEMBER"/>
    <property type="match status" value="1"/>
</dbReference>
<dbReference type="InterPro" id="IPR050534">
    <property type="entry name" value="Coronavir_polyprotein_1ab"/>
</dbReference>
<comment type="caution">
    <text evidence="6">The sequence shown here is derived from an EMBL/GenBank/DDBJ whole genome shotgun (WGS) entry which is preliminary data.</text>
</comment>
<evidence type="ECO:0000313" key="7">
    <source>
        <dbReference type="Proteomes" id="UP000460715"/>
    </source>
</evidence>
<dbReference type="SUPFAM" id="SSF52540">
    <property type="entry name" value="P-loop containing nucleoside triphosphate hydrolases"/>
    <property type="match status" value="1"/>
</dbReference>
<dbReference type="PANTHER" id="PTHR43788:SF8">
    <property type="entry name" value="DNA-BINDING PROTEIN SMUBP-2"/>
    <property type="match status" value="1"/>
</dbReference>
<evidence type="ECO:0000259" key="5">
    <source>
        <dbReference type="SMART" id="SM00487"/>
    </source>
</evidence>
<protein>
    <recommendedName>
        <fullName evidence="5">Helicase ATP-binding domain-containing protein</fullName>
    </recommendedName>
</protein>
<dbReference type="Proteomes" id="UP000460715">
    <property type="component" value="Unassembled WGS sequence"/>
</dbReference>
<keyword evidence="7" id="KW-1185">Reference proteome</keyword>
<keyword evidence="4" id="KW-0067">ATP-binding</keyword>
<sequence length="1379" mass="153595">MPDHMVPVRVSEIGEFIRFRSCERRFKLGLDNWRLARCVPFSERLFNALDPVLQGVGREAEDAWERALRARGATNLLEGVEPEEGARALTWRTFQAALAAISAGTFVYGREIEVSHEIGTFALSGRIDFLVLLWDRGTPRLRIVEGKASRKDRTYHRLQLAAYVTMLRRLLREEPLVVAGQPIDEDSIEGVVVRIDEITNEPQDMIDRQALNLDIEIADLERLLSSDGLLADIVDADLDALDYQLDPKCDGCVFNVHCLPESARLRRLELTGLPPTTCRILRQTGIRTIDDLAALDPQSPAGQAVRQAPGFDANLAQIVATAAARRSTLLRGEGDPDNFQVVSLPHSGAGQLPLHEMQGQRLVRVYLQVDYDYTENRVGALSAHVTASDWMLETRFDPETRRPMPVVEERPYPEQGEQRNAAVERRPLATRSRDIVAFQTQAWTGIGDQDTGAERQLVQQFLYDVVDAIGEVAEAERAPIHFYVYSRSEMTQLVEACTRAGSALLSHLRELLGSRESLEQLIFSCVQDEVDGRFTLGWTGRGLAVATSLSWFGQRYHWTRRVAGAPVELDRVFEQDIFDFKTTLDVDAGGGWAREREVGAFRHRFEIRSRFHDTLTAPYWRAAWRSLPSPDSFDDHRVRASIERYNRVTERTGLIRAYLIARVQALRWLDDRIRFKNEEIEKPALEIARLQEFELGIDTTGRAAVDFLRLDHHVGMTDWLTGHIQPPPARVQAGRTMPLTGILTDASGLIHATIATQPFGLKPLEFSIRTSLDQGFVRLSPWSGDPNRSQTLRQLTRGGITCIVQSVDWAAGTIVLDPMVSREGTYVLGSWKPEPLLHVFDHATVDESPSDYVAGRVEDRLLSRMGRHVFTWFEPSNPVLPEQTPLAPARRDRLAACLDNWQIPHAAGRAPLTPDQRNAVMEGLETRVQLLKGPPGTGKTVTTAASILARIAARLRTGGIVLVAAHTHLAVQTLMGRLELYLDSFRAEAARQGLEMPAITLSRCHSSDPPPDVGAIRNFQSKPCATLVSGWMRQGVLVIGGTTSALLKMAQELCQRGPFRNVAGGFQAEMLVVDEASMMVFPDFLSLATLVRPTGEIILAGDNRQLAPIVAHDWENEDRPPAQYYQPFRSAYEAMLRIIDESRPPAASCRQSPLTFTFRLPPIIRELISRVYRDLDAIELEGLEPGAVDPPTHLPAGCWADIWHPREGLILVVHSERGSRQSNALEGELIAQALGARDRHPADSVAIITPHRAQRALLRGRLGPHAAAASIIDTVERLQGGERPTIIVSGTESDPHAIGAAASFILNLNRANVAFSRTQERLIVVCAETLLDHVPAELEDYESALLWKSLRSLCSRTLFDLEIDGHRVRALAPVLRDVG</sequence>